<proteinExistence type="predicted"/>
<reference evidence="1" key="1">
    <citation type="submission" date="2021-02" db="EMBL/GenBank/DDBJ databases">
        <authorList>
            <person name="Nowell W R."/>
        </authorList>
    </citation>
    <scope>NUCLEOTIDE SEQUENCE</scope>
</reference>
<organism evidence="1 2">
    <name type="scientific">Rotaria magnacalcarata</name>
    <dbReference type="NCBI Taxonomy" id="392030"/>
    <lineage>
        <taxon>Eukaryota</taxon>
        <taxon>Metazoa</taxon>
        <taxon>Spiralia</taxon>
        <taxon>Gnathifera</taxon>
        <taxon>Rotifera</taxon>
        <taxon>Eurotatoria</taxon>
        <taxon>Bdelloidea</taxon>
        <taxon>Philodinida</taxon>
        <taxon>Philodinidae</taxon>
        <taxon>Rotaria</taxon>
    </lineage>
</organism>
<comment type="caution">
    <text evidence="1">The sequence shown here is derived from an EMBL/GenBank/DDBJ whole genome shotgun (WGS) entry which is preliminary data.</text>
</comment>
<sequence length="186" mass="21471">NVILRKLLDEQITHLTIDIKDEPKAPSETLSVMSALILSLCKRLIKLSFCQLFHQLTLCTYELSSTNFKSSTLTSLKMNVKTFDDCLYLIDGHFNCLSTLMIFVKTIAYTSGTIDNTKKRPTLKHFSLISYSHIFLYDNLIIPLLRRMINLDNLILNLSLIRSNKNYIDGIELLYNDILIFMSRLN</sequence>
<evidence type="ECO:0000313" key="2">
    <source>
        <dbReference type="Proteomes" id="UP000676336"/>
    </source>
</evidence>
<feature type="non-terminal residue" evidence="1">
    <location>
        <position position="1"/>
    </location>
</feature>
<dbReference type="Proteomes" id="UP000676336">
    <property type="component" value="Unassembled WGS sequence"/>
</dbReference>
<protein>
    <submittedName>
        <fullName evidence="1">Uncharacterized protein</fullName>
    </submittedName>
</protein>
<name>A0A8S3CZY8_9BILA</name>
<dbReference type="EMBL" id="CAJOBI010192160">
    <property type="protein sequence ID" value="CAF4964886.1"/>
    <property type="molecule type" value="Genomic_DNA"/>
</dbReference>
<dbReference type="AlphaFoldDB" id="A0A8S3CZY8"/>
<evidence type="ECO:0000313" key="1">
    <source>
        <dbReference type="EMBL" id="CAF4964886.1"/>
    </source>
</evidence>
<accession>A0A8S3CZY8</accession>
<gene>
    <name evidence="1" type="ORF">SMN809_LOCUS54826</name>
</gene>